<comment type="catalytic activity">
    <reaction evidence="1 11">
        <text>Hydrolysis of terminal non-reducing beta-D-galactose residues in beta-D-galactosides.</text>
        <dbReference type="EC" id="3.2.1.23"/>
    </reaction>
</comment>
<accession>A0AAD5D9D9</accession>
<evidence type="ECO:0000256" key="8">
    <source>
        <dbReference type="ARBA" id="ARBA00022801"/>
    </source>
</evidence>
<keyword evidence="5" id="KW-0052">Apoplast</keyword>
<organism evidence="14 15">
    <name type="scientific">Ambrosia artemisiifolia</name>
    <name type="common">Common ragweed</name>
    <dbReference type="NCBI Taxonomy" id="4212"/>
    <lineage>
        <taxon>Eukaryota</taxon>
        <taxon>Viridiplantae</taxon>
        <taxon>Streptophyta</taxon>
        <taxon>Embryophyta</taxon>
        <taxon>Tracheophyta</taxon>
        <taxon>Spermatophyta</taxon>
        <taxon>Magnoliopsida</taxon>
        <taxon>eudicotyledons</taxon>
        <taxon>Gunneridae</taxon>
        <taxon>Pentapetalae</taxon>
        <taxon>asterids</taxon>
        <taxon>campanulids</taxon>
        <taxon>Asterales</taxon>
        <taxon>Asteraceae</taxon>
        <taxon>Asteroideae</taxon>
        <taxon>Heliantheae alliance</taxon>
        <taxon>Heliantheae</taxon>
        <taxon>Ambrosia</taxon>
    </lineage>
</organism>
<dbReference type="GO" id="GO:0048046">
    <property type="term" value="C:apoplast"/>
    <property type="evidence" value="ECO:0007669"/>
    <property type="project" value="UniProtKB-SubCell"/>
</dbReference>
<dbReference type="GO" id="GO:0005975">
    <property type="term" value="P:carbohydrate metabolic process"/>
    <property type="evidence" value="ECO:0007669"/>
    <property type="project" value="InterPro"/>
</dbReference>
<dbReference type="SUPFAM" id="SSF49785">
    <property type="entry name" value="Galactose-binding domain-like"/>
    <property type="match status" value="2"/>
</dbReference>
<comment type="similarity">
    <text evidence="3 12">Belongs to the glycosyl hydrolase 35 family.</text>
</comment>
<evidence type="ECO:0000256" key="6">
    <source>
        <dbReference type="ARBA" id="ARBA00022525"/>
    </source>
</evidence>
<keyword evidence="7" id="KW-0732">Signal</keyword>
<dbReference type="PROSITE" id="PS50228">
    <property type="entry name" value="SUEL_LECTIN"/>
    <property type="match status" value="1"/>
</dbReference>
<dbReference type="GO" id="GO:0030246">
    <property type="term" value="F:carbohydrate binding"/>
    <property type="evidence" value="ECO:0007669"/>
    <property type="project" value="InterPro"/>
</dbReference>
<dbReference type="AlphaFoldDB" id="A0AAD5D9D9"/>
<dbReference type="InterPro" id="IPR000922">
    <property type="entry name" value="Lectin_gal-bd_dom"/>
</dbReference>
<dbReference type="InterPro" id="IPR019801">
    <property type="entry name" value="Glyco_hydro_35_CS"/>
</dbReference>
<evidence type="ECO:0000259" key="13">
    <source>
        <dbReference type="PROSITE" id="PS50228"/>
    </source>
</evidence>
<protein>
    <recommendedName>
        <fullName evidence="4 11">Beta-galactosidase</fullName>
        <ecNumber evidence="4 11">3.2.1.23</ecNumber>
    </recommendedName>
</protein>
<reference evidence="14" key="1">
    <citation type="submission" date="2022-06" db="EMBL/GenBank/DDBJ databases">
        <title>Uncovering the hologenomic basis of an extraordinary plant invasion.</title>
        <authorList>
            <person name="Bieker V.C."/>
            <person name="Martin M.D."/>
            <person name="Gilbert T."/>
            <person name="Hodgins K."/>
            <person name="Battlay P."/>
            <person name="Petersen B."/>
            <person name="Wilson J."/>
        </authorList>
    </citation>
    <scope>NUCLEOTIDE SEQUENCE</scope>
    <source>
        <strain evidence="14">AA19_3_7</strain>
        <tissue evidence="14">Leaf</tissue>
    </source>
</reference>
<dbReference type="InterPro" id="IPR041392">
    <property type="entry name" value="GHD"/>
</dbReference>
<dbReference type="PRINTS" id="PR00742">
    <property type="entry name" value="GLHYDRLASE35"/>
</dbReference>
<dbReference type="InterPro" id="IPR031330">
    <property type="entry name" value="Gly_Hdrlase_35_cat"/>
</dbReference>
<feature type="non-terminal residue" evidence="14">
    <location>
        <position position="1"/>
    </location>
</feature>
<dbReference type="InterPro" id="IPR008979">
    <property type="entry name" value="Galactose-bd-like_sf"/>
</dbReference>
<name>A0AAD5D9D9_AMBAR</name>
<evidence type="ECO:0000256" key="4">
    <source>
        <dbReference type="ARBA" id="ARBA00012756"/>
    </source>
</evidence>
<evidence type="ECO:0000256" key="1">
    <source>
        <dbReference type="ARBA" id="ARBA00001412"/>
    </source>
</evidence>
<dbReference type="PANTHER" id="PTHR23421">
    <property type="entry name" value="BETA-GALACTOSIDASE RELATED"/>
    <property type="match status" value="1"/>
</dbReference>
<dbReference type="InterPro" id="IPR048913">
    <property type="entry name" value="BetaGal_gal-bd"/>
</dbReference>
<dbReference type="InterPro" id="IPR017853">
    <property type="entry name" value="GH"/>
</dbReference>
<dbReference type="CDD" id="cd22842">
    <property type="entry name" value="Gal_Rha_Lectin_BGal"/>
    <property type="match status" value="1"/>
</dbReference>
<dbReference type="Pfam" id="PF21467">
    <property type="entry name" value="BetaGal_gal-bd"/>
    <property type="match status" value="1"/>
</dbReference>
<evidence type="ECO:0000256" key="3">
    <source>
        <dbReference type="ARBA" id="ARBA00009809"/>
    </source>
</evidence>
<dbReference type="PROSITE" id="PS01182">
    <property type="entry name" value="GLYCOSYL_HYDROL_F35"/>
    <property type="match status" value="1"/>
</dbReference>
<evidence type="ECO:0000256" key="11">
    <source>
        <dbReference type="RuleBase" id="RU000675"/>
    </source>
</evidence>
<dbReference type="GO" id="GO:0004565">
    <property type="term" value="F:beta-galactosidase activity"/>
    <property type="evidence" value="ECO:0007669"/>
    <property type="project" value="UniProtKB-EC"/>
</dbReference>
<keyword evidence="15" id="KW-1185">Reference proteome</keyword>
<evidence type="ECO:0000313" key="14">
    <source>
        <dbReference type="EMBL" id="KAI7756318.1"/>
    </source>
</evidence>
<evidence type="ECO:0000256" key="10">
    <source>
        <dbReference type="ARBA" id="ARBA00023295"/>
    </source>
</evidence>
<keyword evidence="6" id="KW-0964">Secreted</keyword>
<dbReference type="Gene3D" id="2.60.120.260">
    <property type="entry name" value="Galactose-binding domain-like"/>
    <property type="match status" value="1"/>
</dbReference>
<evidence type="ECO:0000256" key="5">
    <source>
        <dbReference type="ARBA" id="ARBA00022523"/>
    </source>
</evidence>
<dbReference type="FunFam" id="3.20.20.80:FF:000006">
    <property type="entry name" value="Beta-galactosidase"/>
    <property type="match status" value="1"/>
</dbReference>
<keyword evidence="8 11" id="KW-0378">Hydrolase</keyword>
<dbReference type="Pfam" id="PF01301">
    <property type="entry name" value="Glyco_hydro_35"/>
    <property type="match status" value="1"/>
</dbReference>
<evidence type="ECO:0000313" key="15">
    <source>
        <dbReference type="Proteomes" id="UP001206925"/>
    </source>
</evidence>
<dbReference type="Proteomes" id="UP001206925">
    <property type="component" value="Unassembled WGS sequence"/>
</dbReference>
<dbReference type="SUPFAM" id="SSF51445">
    <property type="entry name" value="(Trans)glycosidases"/>
    <property type="match status" value="1"/>
</dbReference>
<evidence type="ECO:0000256" key="9">
    <source>
        <dbReference type="ARBA" id="ARBA00023180"/>
    </source>
</evidence>
<dbReference type="Pfam" id="PF17834">
    <property type="entry name" value="GHD"/>
    <property type="match status" value="1"/>
</dbReference>
<keyword evidence="10 11" id="KW-0326">Glycosidase</keyword>
<dbReference type="Pfam" id="PF02140">
    <property type="entry name" value="SUEL_Lectin"/>
    <property type="match status" value="1"/>
</dbReference>
<gene>
    <name evidence="14" type="ORF">M8C21_014201</name>
</gene>
<dbReference type="InterPro" id="IPR043159">
    <property type="entry name" value="Lectin_gal-bd_sf"/>
</dbReference>
<comment type="subcellular location">
    <subcellularLocation>
        <location evidence="2">Secreted</location>
        <location evidence="2">Extracellular space</location>
        <location evidence="2">Apoplast</location>
    </subcellularLocation>
</comment>
<feature type="domain" description="SUEL-type lectin" evidence="13">
    <location>
        <begin position="716"/>
        <end position="801"/>
    </location>
</feature>
<dbReference type="EMBL" id="JAMZMK010000458">
    <property type="protein sequence ID" value="KAI7756318.1"/>
    <property type="molecule type" value="Genomic_DNA"/>
</dbReference>
<keyword evidence="9" id="KW-0325">Glycoprotein</keyword>
<evidence type="ECO:0000256" key="12">
    <source>
        <dbReference type="RuleBase" id="RU003679"/>
    </source>
</evidence>
<dbReference type="InterPro" id="IPR001944">
    <property type="entry name" value="Glycoside_Hdrlase_35"/>
</dbReference>
<evidence type="ECO:0000256" key="2">
    <source>
        <dbReference type="ARBA" id="ARBA00004271"/>
    </source>
</evidence>
<dbReference type="EC" id="3.2.1.23" evidence="4 11"/>
<sequence>VTYNARSIIVDGNPILIFSGSIHYPRSTPEMWPDIIRMAKEGGLNTIATYVFWNIHEPVEGQFNFTGNNDLVKFIKLIAEHKMYVVLRLGPFIQAEWNLGGLPFWLRDVPDIIFRSHNEPYMKHMKRYIEYMVNMMKAEKLFAPQGGPIILAQVENEYNLVQESYKEKGLQYVKWAADMATSLYPDVPWIMCKQKDAPHSVISTCNGRHCADTFAGPNSPDKPSLWTENWTAQYRVFGDPPSQRAAEDIAFSVVRFFMNNGSMNNYYMYYGGTNFGRSSSSFVTTRYYDEAPLDEFGLVREPKWSHLRDLHKTLRMTKQLFLTGIRKVQDINQFVQIITYEKPESNLCAAFLSNRHKKIHRTVDFRGKQYFLSRRSVTILPDCKNVVFNTELITSQHNSRNFVPSKRANNLKWESYREAIPTFNDLSIRSKTPLELTSATKDTTDYMWYGTSINLDPDDLPMKPNIMPVIRIQSLGDALLTFVNGEYIGFGHGSFIEKPFTFSRPVSLKLGVNHISILAMTVGQPNSGAYMEKRFSGIRSIMLQGMSSGTLDITLNQWGHKIGVEGESLQLFTEEGSKKVKWASATGPGTPITWYKTHFNAPEGTNPVAIKMERMGKGVIWVNGYNIGRYWENYRTPLGAPSQTEYHIPRSYLKPKNNLLVVYEESSGTIDGVVINTVNRDTICSSILEDYPPNLDSWKIENGVLKALVENPKVGAQLTCDPDKFIKEIQFVSFGNPWGSCGSYMQGTCQSPNAKKVVEQACLGKNSCKVPLDRAILGEPIGDASCAQEKVKKLAIQVRCGRTTHR</sequence>
<proteinExistence type="inferred from homology"/>
<dbReference type="Gene3D" id="2.60.120.740">
    <property type="match status" value="1"/>
</dbReference>
<dbReference type="FunFam" id="2.60.120.260:FF:000050">
    <property type="entry name" value="Beta-galactosidase"/>
    <property type="match status" value="1"/>
</dbReference>
<evidence type="ECO:0000256" key="7">
    <source>
        <dbReference type="ARBA" id="ARBA00022729"/>
    </source>
</evidence>
<dbReference type="Gene3D" id="3.20.20.80">
    <property type="entry name" value="Glycosidases"/>
    <property type="match status" value="1"/>
</dbReference>
<comment type="caution">
    <text evidence="14">The sequence shown here is derived from an EMBL/GenBank/DDBJ whole genome shotgun (WGS) entry which is preliminary data.</text>
</comment>